<accession>A0A6B0GNU9</accession>
<dbReference type="Proteomes" id="UP000451471">
    <property type="component" value="Unassembled WGS sequence"/>
</dbReference>
<evidence type="ECO:0000313" key="2">
    <source>
        <dbReference type="Proteomes" id="UP000451471"/>
    </source>
</evidence>
<keyword evidence="2" id="KW-1185">Reference proteome</keyword>
<proteinExistence type="predicted"/>
<dbReference type="RefSeq" id="WP_158206120.1">
    <property type="nucleotide sequence ID" value="NZ_WSZK01000036.1"/>
</dbReference>
<gene>
    <name evidence="1" type="ORF">GQS65_18570</name>
</gene>
<reference evidence="1 2" key="1">
    <citation type="submission" date="2019-12" db="EMBL/GenBank/DDBJ databases">
        <title>Halocatena pleomorpha gen. nov. sp. nov., an extremely halophilic archaeon of family Halobacteriaceae isolated from saltpan soil.</title>
        <authorList>
            <person name="Pal Y."/>
            <person name="Verma A."/>
            <person name="Krishnamurthi S."/>
            <person name="Kumar P."/>
        </authorList>
    </citation>
    <scope>NUCLEOTIDE SEQUENCE [LARGE SCALE GENOMIC DNA]</scope>
    <source>
        <strain evidence="1 2">JCM 16495</strain>
    </source>
</reference>
<protein>
    <submittedName>
        <fullName evidence="1">Uncharacterized protein</fullName>
    </submittedName>
</protein>
<organism evidence="1 2">
    <name type="scientific">Halomarina oriensis</name>
    <dbReference type="NCBI Taxonomy" id="671145"/>
    <lineage>
        <taxon>Archaea</taxon>
        <taxon>Methanobacteriati</taxon>
        <taxon>Methanobacteriota</taxon>
        <taxon>Stenosarchaea group</taxon>
        <taxon>Halobacteria</taxon>
        <taxon>Halobacteriales</taxon>
        <taxon>Natronomonadaceae</taxon>
        <taxon>Halomarina</taxon>
    </lineage>
</organism>
<dbReference type="EMBL" id="WSZK01000036">
    <property type="protein sequence ID" value="MWG36464.1"/>
    <property type="molecule type" value="Genomic_DNA"/>
</dbReference>
<comment type="caution">
    <text evidence="1">The sequence shown here is derived from an EMBL/GenBank/DDBJ whole genome shotgun (WGS) entry which is preliminary data.</text>
</comment>
<sequence length="60" mass="6409">MVFDNCTATTEDHVSYDPERYDPDAHPDECLTCGALLDGTGDGATTSRSCPQCDVTVVVI</sequence>
<name>A0A6B0GNU9_9EURY</name>
<dbReference type="AlphaFoldDB" id="A0A6B0GNU9"/>
<evidence type="ECO:0000313" key="1">
    <source>
        <dbReference type="EMBL" id="MWG36464.1"/>
    </source>
</evidence>